<feature type="compositionally biased region" description="Polar residues" evidence="1">
    <location>
        <begin position="233"/>
        <end position="245"/>
    </location>
</feature>
<accession>A0ABR4C5V3</accession>
<reference evidence="4 5" key="1">
    <citation type="journal article" date="2024" name="Commun. Biol.">
        <title>Comparative genomic analysis of thermophilic fungi reveals convergent evolutionary adaptations and gene losses.</title>
        <authorList>
            <person name="Steindorff A.S."/>
            <person name="Aguilar-Pontes M.V."/>
            <person name="Robinson A.J."/>
            <person name="Andreopoulos B."/>
            <person name="LaButti K."/>
            <person name="Kuo A."/>
            <person name="Mondo S."/>
            <person name="Riley R."/>
            <person name="Otillar R."/>
            <person name="Haridas S."/>
            <person name="Lipzen A."/>
            <person name="Grimwood J."/>
            <person name="Schmutz J."/>
            <person name="Clum A."/>
            <person name="Reid I.D."/>
            <person name="Moisan M.C."/>
            <person name="Butler G."/>
            <person name="Nguyen T.T.M."/>
            <person name="Dewar K."/>
            <person name="Conant G."/>
            <person name="Drula E."/>
            <person name="Henrissat B."/>
            <person name="Hansel C."/>
            <person name="Singer S."/>
            <person name="Hutchinson M.I."/>
            <person name="de Vries R.P."/>
            <person name="Natvig D.O."/>
            <person name="Powell A.J."/>
            <person name="Tsang A."/>
            <person name="Grigoriev I.V."/>
        </authorList>
    </citation>
    <scope>NUCLEOTIDE SEQUENCE [LARGE SCALE GENOMIC DNA]</scope>
    <source>
        <strain evidence="4 5">CBS 494.80</strain>
    </source>
</reference>
<feature type="compositionally biased region" description="Low complexity" evidence="1">
    <location>
        <begin position="149"/>
        <end position="180"/>
    </location>
</feature>
<proteinExistence type="predicted"/>
<evidence type="ECO:0000313" key="4">
    <source>
        <dbReference type="EMBL" id="KAL2065050.1"/>
    </source>
</evidence>
<name>A0ABR4C5V3_9HELO</name>
<feature type="chain" id="PRO_5047208366" evidence="3">
    <location>
        <begin position="24"/>
        <end position="416"/>
    </location>
</feature>
<comment type="caution">
    <text evidence="4">The sequence shown here is derived from an EMBL/GenBank/DDBJ whole genome shotgun (WGS) entry which is preliminary data.</text>
</comment>
<gene>
    <name evidence="4" type="ORF">VTL71DRAFT_4190</name>
</gene>
<evidence type="ECO:0000256" key="2">
    <source>
        <dbReference type="SAM" id="Phobius"/>
    </source>
</evidence>
<evidence type="ECO:0000256" key="3">
    <source>
        <dbReference type="SAM" id="SignalP"/>
    </source>
</evidence>
<keyword evidence="2" id="KW-1133">Transmembrane helix</keyword>
<feature type="region of interest" description="Disordered" evidence="1">
    <location>
        <begin position="220"/>
        <end position="307"/>
    </location>
</feature>
<evidence type="ECO:0000313" key="5">
    <source>
        <dbReference type="Proteomes" id="UP001595075"/>
    </source>
</evidence>
<feature type="region of interest" description="Disordered" evidence="1">
    <location>
        <begin position="343"/>
        <end position="416"/>
    </location>
</feature>
<feature type="compositionally biased region" description="Basic residues" evidence="1">
    <location>
        <begin position="220"/>
        <end position="229"/>
    </location>
</feature>
<feature type="compositionally biased region" description="Basic and acidic residues" evidence="1">
    <location>
        <begin position="246"/>
        <end position="256"/>
    </location>
</feature>
<feature type="transmembrane region" description="Helical" evidence="2">
    <location>
        <begin position="194"/>
        <end position="218"/>
    </location>
</feature>
<dbReference type="Proteomes" id="UP001595075">
    <property type="component" value="Unassembled WGS sequence"/>
</dbReference>
<keyword evidence="2" id="KW-0472">Membrane</keyword>
<keyword evidence="5" id="KW-1185">Reference proteome</keyword>
<protein>
    <submittedName>
        <fullName evidence="4">Uncharacterized protein</fullName>
    </submittedName>
</protein>
<keyword evidence="3" id="KW-0732">Signal</keyword>
<sequence>MKGPSISGHALLAAMFLATSITARSPNSLFERQASCPKADHNKCTQAGLPDNFCCPANSACISLAGNTTVLCCPTGSNCSTIKPITCDITAQNVTKNPDNTLKTTALNVPLLTCGGGGLCCPFGFSCNGAGNCVMNADQNAVPAPPASSPSSNPSSPTSPATTSSKPSSTSTSAPSTNTPLVVSPVCNKFPTTAVLAGFFPGLALGILLSVAGVCILGSRRRKAARRRSGSSFGNVSDRNISDPQPSKDMRTDFLRKPPQTPSTVVSSPERRHTVQRMKSIFRKSPNANGSPRLAPPLPLNVSRPMAQNNRPVTPVLQREPSYEDINIFADDHTASSLRERERANGMGNGNANRNRNESPTRMGRGLGLAPPRVPGMRDSHQTTFSDMMERSGLAGLQKGQPYVYKRESPGYSPPR</sequence>
<feature type="region of interest" description="Disordered" evidence="1">
    <location>
        <begin position="143"/>
        <end position="182"/>
    </location>
</feature>
<feature type="signal peptide" evidence="3">
    <location>
        <begin position="1"/>
        <end position="23"/>
    </location>
</feature>
<organism evidence="4 5">
    <name type="scientific">Oculimacula yallundae</name>
    <dbReference type="NCBI Taxonomy" id="86028"/>
    <lineage>
        <taxon>Eukaryota</taxon>
        <taxon>Fungi</taxon>
        <taxon>Dikarya</taxon>
        <taxon>Ascomycota</taxon>
        <taxon>Pezizomycotina</taxon>
        <taxon>Leotiomycetes</taxon>
        <taxon>Helotiales</taxon>
        <taxon>Ploettnerulaceae</taxon>
        <taxon>Oculimacula</taxon>
    </lineage>
</organism>
<dbReference type="EMBL" id="JAZHXI010000013">
    <property type="protein sequence ID" value="KAL2065050.1"/>
    <property type="molecule type" value="Genomic_DNA"/>
</dbReference>
<keyword evidence="2" id="KW-0812">Transmembrane</keyword>
<evidence type="ECO:0000256" key="1">
    <source>
        <dbReference type="SAM" id="MobiDB-lite"/>
    </source>
</evidence>